<evidence type="ECO:0000256" key="1">
    <source>
        <dbReference type="SAM" id="MobiDB-lite"/>
    </source>
</evidence>
<name>A0A0L6VK82_9BASI</name>
<feature type="compositionally biased region" description="Polar residues" evidence="1">
    <location>
        <begin position="118"/>
        <end position="128"/>
    </location>
</feature>
<feature type="region of interest" description="Disordered" evidence="1">
    <location>
        <begin position="155"/>
        <end position="276"/>
    </location>
</feature>
<organism evidence="2 3">
    <name type="scientific">Puccinia sorghi</name>
    <dbReference type="NCBI Taxonomy" id="27349"/>
    <lineage>
        <taxon>Eukaryota</taxon>
        <taxon>Fungi</taxon>
        <taxon>Dikarya</taxon>
        <taxon>Basidiomycota</taxon>
        <taxon>Pucciniomycotina</taxon>
        <taxon>Pucciniomycetes</taxon>
        <taxon>Pucciniales</taxon>
        <taxon>Pucciniaceae</taxon>
        <taxon>Puccinia</taxon>
    </lineage>
</organism>
<dbReference type="Proteomes" id="UP000037035">
    <property type="component" value="Unassembled WGS sequence"/>
</dbReference>
<proteinExistence type="predicted"/>
<reference evidence="2 3" key="1">
    <citation type="submission" date="2015-08" db="EMBL/GenBank/DDBJ databases">
        <title>Next Generation Sequencing and Analysis of the Genome of Puccinia sorghi L Schw, the Causal Agent of Maize Common Rust.</title>
        <authorList>
            <person name="Rochi L."/>
            <person name="Burguener G."/>
            <person name="Darino M."/>
            <person name="Turjanski A."/>
            <person name="Kreff E."/>
            <person name="Dieguez M.J."/>
            <person name="Sacco F."/>
        </authorList>
    </citation>
    <scope>NUCLEOTIDE SEQUENCE [LARGE SCALE GENOMIC DNA]</scope>
    <source>
        <strain evidence="2 3">RO10H11247</strain>
    </source>
</reference>
<accession>A0A0L6VK82</accession>
<feature type="region of interest" description="Disordered" evidence="1">
    <location>
        <begin position="359"/>
        <end position="494"/>
    </location>
</feature>
<feature type="compositionally biased region" description="Polar residues" evidence="1">
    <location>
        <begin position="191"/>
        <end position="221"/>
    </location>
</feature>
<feature type="compositionally biased region" description="Basic and acidic residues" evidence="1">
    <location>
        <begin position="454"/>
        <end position="470"/>
    </location>
</feature>
<feature type="region of interest" description="Disordered" evidence="1">
    <location>
        <begin position="112"/>
        <end position="133"/>
    </location>
</feature>
<feature type="compositionally biased region" description="Polar residues" evidence="1">
    <location>
        <begin position="471"/>
        <end position="494"/>
    </location>
</feature>
<evidence type="ECO:0000313" key="2">
    <source>
        <dbReference type="EMBL" id="KNZ61173.1"/>
    </source>
</evidence>
<dbReference type="VEuPathDB" id="FungiDB:VP01_1441g1"/>
<dbReference type="AlphaFoldDB" id="A0A0L6VK82"/>
<protein>
    <submittedName>
        <fullName evidence="2">Uncharacterized protein</fullName>
    </submittedName>
</protein>
<gene>
    <name evidence="2" type="ORF">VP01_1441g1</name>
</gene>
<evidence type="ECO:0000313" key="3">
    <source>
        <dbReference type="Proteomes" id="UP000037035"/>
    </source>
</evidence>
<keyword evidence="3" id="KW-1185">Reference proteome</keyword>
<dbReference type="EMBL" id="LAVV01004910">
    <property type="protein sequence ID" value="KNZ61173.1"/>
    <property type="molecule type" value="Genomic_DNA"/>
</dbReference>
<feature type="compositionally biased region" description="Polar residues" evidence="1">
    <location>
        <begin position="401"/>
        <end position="417"/>
    </location>
</feature>
<feature type="compositionally biased region" description="Low complexity" evidence="1">
    <location>
        <begin position="443"/>
        <end position="452"/>
    </location>
</feature>
<comment type="caution">
    <text evidence="2">The sequence shown here is derived from an EMBL/GenBank/DDBJ whole genome shotgun (WGS) entry which is preliminary data.</text>
</comment>
<sequence>MAAPVLFDCLSCSSLLDFFSFVKLSPKSTASFLDIDSALLTPSAIILVTSTNSRRSSGKENRSDDQDSVELVINQNIATPSNSNEINSDKWTPIDTKGLSIKKKSKITIKKAIKKTSVQSNSPKTSVAPTAPPVNKALTIDKINLTVNHSVAPHSHFSLSKHGTHTQERQNLTQSYRPREERKPPQRRNLPPSTTWRRLSLRSQKTIGYDSDSTNRGTSQAHIYPPGRPNSRSCTNAASYPDPKPAPDEKHARQGRQSGIGKSGTESDTNLHWPMTPLQSSTLHKRLSFNEGALEQAAKAKDTLDNLTRTLLLRVQGLEPHQMDQEDNDMLEEDTSDSPLVNIPLPQHTHVTQEHTQTLMRGRPPVNQPMGPNQPHVHQPSPAIGRNNTIPLLQPGDRARVSSTSGRGSTNHTPSKTHTIHQPPRPIPSGEPPRLLEKPRFCPSPTATTPSAPKRKEESEKLHDGRDASRRGNSTSRESCRQGFQNTPKTTQNYHRAREAVQGREKTTILNHQLVTGTDSSRLGKEVPSLSDAERLLNSIHENLDKETHSLLEERLRLLFSSFLDDL</sequence>